<dbReference type="GO" id="GO:0005737">
    <property type="term" value="C:cytoplasm"/>
    <property type="evidence" value="ECO:0007669"/>
    <property type="project" value="UniProtKB-SubCell"/>
</dbReference>
<evidence type="ECO:0000256" key="5">
    <source>
        <dbReference type="ARBA" id="ARBA00022840"/>
    </source>
</evidence>
<evidence type="ECO:0000256" key="3">
    <source>
        <dbReference type="ARBA" id="ARBA00022695"/>
    </source>
</evidence>
<sequence>MVKAVFPGSFDPLTLGHMDVIRRAAKLFDQVVVAVGINTSKTGMFSTEEKIKLITDDIQEFENAEVAKMPGLTVEFVSSIEADVIIRGIRNVKDYEYERDIAELNRQLSGVETVLLPAQAIYQDISSSNLKEVAKFGADISHFVPKNVSELIKLKTK</sequence>
<dbReference type="PANTHER" id="PTHR21342:SF1">
    <property type="entry name" value="PHOSPHOPANTETHEINE ADENYLYLTRANSFERASE"/>
    <property type="match status" value="1"/>
</dbReference>
<dbReference type="PRINTS" id="PR01020">
    <property type="entry name" value="LPSBIOSNTHSS"/>
</dbReference>
<feature type="binding site" evidence="9">
    <location>
        <begin position="122"/>
        <end position="128"/>
    </location>
    <ligand>
        <name>ATP</name>
        <dbReference type="ChEBI" id="CHEBI:30616"/>
    </ligand>
</feature>
<reference evidence="12" key="3">
    <citation type="submission" date="2020-01" db="EMBL/GenBank/DDBJ databases">
        <authorList>
            <person name="Cousin F.J."/>
            <person name="Le Guellec R."/>
            <person name="Cretenet M."/>
        </authorList>
    </citation>
    <scope>NUCLEOTIDE SEQUENCE</scope>
    <source>
        <strain evidence="12">UCMA 15228</strain>
    </source>
</reference>
<dbReference type="Gene3D" id="3.40.50.620">
    <property type="entry name" value="HUPs"/>
    <property type="match status" value="1"/>
</dbReference>
<dbReference type="GO" id="GO:0015937">
    <property type="term" value="P:coenzyme A biosynthetic process"/>
    <property type="evidence" value="ECO:0007669"/>
    <property type="project" value="UniProtKB-UniRule"/>
</dbReference>
<dbReference type="Pfam" id="PF01467">
    <property type="entry name" value="CTP_transf_like"/>
    <property type="match status" value="1"/>
</dbReference>
<feature type="binding site" evidence="9">
    <location>
        <position position="17"/>
    </location>
    <ligand>
        <name>ATP</name>
        <dbReference type="ChEBI" id="CHEBI:30616"/>
    </ligand>
</feature>
<dbReference type="GO" id="GO:0004595">
    <property type="term" value="F:pantetheine-phosphate adenylyltransferase activity"/>
    <property type="evidence" value="ECO:0007669"/>
    <property type="project" value="UniProtKB-UniRule"/>
</dbReference>
<keyword evidence="4 9" id="KW-0547">Nucleotide-binding</keyword>
<proteinExistence type="inferred from homology"/>
<reference evidence="11" key="2">
    <citation type="submission" date="2019-01" db="EMBL/GenBank/DDBJ databases">
        <title>Oenococcus sicerae UCMA17102.</title>
        <authorList>
            <person name="Cousin F.J."/>
            <person name="Le Guellec R."/>
            <person name="Cretenet M."/>
        </authorList>
    </citation>
    <scope>NUCLEOTIDE SEQUENCE</scope>
    <source>
        <strain evidence="11">UCMA17102</strain>
    </source>
</reference>
<evidence type="ECO:0000313" key="12">
    <source>
        <dbReference type="EMBL" id="QAS69125.1"/>
    </source>
</evidence>
<dbReference type="RefSeq" id="WP_128684963.1">
    <property type="nucleotide sequence ID" value="NZ_CP029684.2"/>
</dbReference>
<evidence type="ECO:0000256" key="8">
    <source>
        <dbReference type="ARBA" id="ARBA00029346"/>
    </source>
</evidence>
<evidence type="ECO:0000313" key="11">
    <source>
        <dbReference type="EMBL" id="MDN6900847.1"/>
    </source>
</evidence>
<dbReference type="EMBL" id="CP029684">
    <property type="protein sequence ID" value="QAS69125.1"/>
    <property type="molecule type" value="Genomic_DNA"/>
</dbReference>
<comment type="cofactor">
    <cofactor evidence="9">
        <name>Mg(2+)</name>
        <dbReference type="ChEBI" id="CHEBI:18420"/>
    </cofactor>
</comment>
<evidence type="ECO:0000259" key="10">
    <source>
        <dbReference type="Pfam" id="PF01467"/>
    </source>
</evidence>
<feature type="binding site" evidence="9">
    <location>
        <position position="73"/>
    </location>
    <ligand>
        <name>substrate</name>
    </ligand>
</feature>
<keyword evidence="3 9" id="KW-0548">Nucleotidyltransferase</keyword>
<feature type="domain" description="Cytidyltransferase-like" evidence="10">
    <location>
        <begin position="5"/>
        <end position="132"/>
    </location>
</feature>
<evidence type="ECO:0000256" key="9">
    <source>
        <dbReference type="HAMAP-Rule" id="MF_00151"/>
    </source>
</evidence>
<comment type="subunit">
    <text evidence="9">Homohexamer.</text>
</comment>
<comment type="function">
    <text evidence="9">Reversibly transfers an adenylyl group from ATP to 4'-phosphopantetheine, yielding dephospho-CoA (dPCoA) and pyrophosphate.</text>
</comment>
<dbReference type="SUPFAM" id="SSF52374">
    <property type="entry name" value="Nucleotidylyl transferase"/>
    <property type="match status" value="1"/>
</dbReference>
<dbReference type="HAMAP" id="MF_00151">
    <property type="entry name" value="PPAT_bact"/>
    <property type="match status" value="1"/>
</dbReference>
<evidence type="ECO:0000256" key="6">
    <source>
        <dbReference type="ARBA" id="ARBA00022842"/>
    </source>
</evidence>
<dbReference type="EMBL" id="SDWY01000004">
    <property type="protein sequence ID" value="MDN6900847.1"/>
    <property type="molecule type" value="Genomic_DNA"/>
</dbReference>
<evidence type="ECO:0000313" key="13">
    <source>
        <dbReference type="Proteomes" id="UP000286907"/>
    </source>
</evidence>
<feature type="binding site" evidence="9">
    <location>
        <position position="41"/>
    </location>
    <ligand>
        <name>substrate</name>
    </ligand>
</feature>
<keyword evidence="2 9" id="KW-0808">Transferase</keyword>
<name>A0AAJ1VR11_9LACO</name>
<comment type="subcellular location">
    <subcellularLocation>
        <location evidence="9">Cytoplasm</location>
    </subcellularLocation>
</comment>
<evidence type="ECO:0000256" key="2">
    <source>
        <dbReference type="ARBA" id="ARBA00022679"/>
    </source>
</evidence>
<dbReference type="Proteomes" id="UP001167919">
    <property type="component" value="Unassembled WGS sequence"/>
</dbReference>
<protein>
    <recommendedName>
        <fullName evidence="9">Phosphopantetheine adenylyltransferase</fullName>
        <ecNumber evidence="9">2.7.7.3</ecNumber>
    </recommendedName>
    <alternativeName>
        <fullName evidence="9">Dephospho-CoA pyrophosphorylase</fullName>
    </alternativeName>
    <alternativeName>
        <fullName evidence="9">Pantetheine-phosphate adenylyltransferase</fullName>
        <shortName evidence="9">PPAT</shortName>
    </alternativeName>
</protein>
<dbReference type="CDD" id="cd02163">
    <property type="entry name" value="PPAT"/>
    <property type="match status" value="1"/>
</dbReference>
<dbReference type="NCBIfam" id="TIGR01510">
    <property type="entry name" value="coaD_prev_kdtB"/>
    <property type="match status" value="1"/>
</dbReference>
<keyword evidence="13" id="KW-1185">Reference proteome</keyword>
<dbReference type="InterPro" id="IPR014729">
    <property type="entry name" value="Rossmann-like_a/b/a_fold"/>
</dbReference>
<feature type="site" description="Transition state stabilizer" evidence="9">
    <location>
        <position position="17"/>
    </location>
</feature>
<feature type="binding site" evidence="9">
    <location>
        <position position="98"/>
    </location>
    <ligand>
        <name>ATP</name>
        <dbReference type="ChEBI" id="CHEBI:30616"/>
    </ligand>
</feature>
<dbReference type="NCBIfam" id="TIGR00125">
    <property type="entry name" value="cyt_tran_rel"/>
    <property type="match status" value="1"/>
</dbReference>
<keyword evidence="5 9" id="KW-0067">ATP-binding</keyword>
<dbReference type="AlphaFoldDB" id="A0AAJ1VR11"/>
<keyword evidence="6 9" id="KW-0460">Magnesium</keyword>
<comment type="catalytic activity">
    <reaction evidence="8 9">
        <text>(R)-4'-phosphopantetheine + ATP + H(+) = 3'-dephospho-CoA + diphosphate</text>
        <dbReference type="Rhea" id="RHEA:19801"/>
        <dbReference type="ChEBI" id="CHEBI:15378"/>
        <dbReference type="ChEBI" id="CHEBI:30616"/>
        <dbReference type="ChEBI" id="CHEBI:33019"/>
        <dbReference type="ChEBI" id="CHEBI:57328"/>
        <dbReference type="ChEBI" id="CHEBI:61723"/>
        <dbReference type="EC" id="2.7.7.3"/>
    </reaction>
</comment>
<evidence type="ECO:0000256" key="4">
    <source>
        <dbReference type="ARBA" id="ARBA00022741"/>
    </source>
</evidence>
<evidence type="ECO:0000256" key="1">
    <source>
        <dbReference type="ARBA" id="ARBA00022490"/>
    </source>
</evidence>
<keyword evidence="7 9" id="KW-0173">Coenzyme A biosynthesis</keyword>
<organism evidence="11 14">
    <name type="scientific">Oenococcus sicerae</name>
    <dbReference type="NCBI Taxonomy" id="2203724"/>
    <lineage>
        <taxon>Bacteria</taxon>
        <taxon>Bacillati</taxon>
        <taxon>Bacillota</taxon>
        <taxon>Bacilli</taxon>
        <taxon>Lactobacillales</taxon>
        <taxon>Lactobacillaceae</taxon>
        <taxon>Oenococcus</taxon>
    </lineage>
</organism>
<feature type="binding site" evidence="9">
    <location>
        <begin position="9"/>
        <end position="10"/>
    </location>
    <ligand>
        <name>ATP</name>
        <dbReference type="ChEBI" id="CHEBI:30616"/>
    </ligand>
</feature>
<accession>A0AAJ1VR11</accession>
<evidence type="ECO:0000313" key="14">
    <source>
        <dbReference type="Proteomes" id="UP001167919"/>
    </source>
</evidence>
<dbReference type="GO" id="GO:0005524">
    <property type="term" value="F:ATP binding"/>
    <property type="evidence" value="ECO:0007669"/>
    <property type="project" value="UniProtKB-KW"/>
</dbReference>
<feature type="binding site" evidence="9">
    <location>
        <position position="87"/>
    </location>
    <ligand>
        <name>substrate</name>
    </ligand>
</feature>
<comment type="pathway">
    <text evidence="9">Cofactor biosynthesis; coenzyme A biosynthesis; CoA from (R)-pantothenate: step 4/5.</text>
</comment>
<keyword evidence="1 9" id="KW-0963">Cytoplasm</keyword>
<gene>
    <name evidence="9 12" type="primary">coaD</name>
    <name evidence="12" type="ORF">DLJ48_00590</name>
    <name evidence="11" type="ORF">EVC35_07605</name>
</gene>
<dbReference type="EC" id="2.7.7.3" evidence="9"/>
<feature type="binding site" evidence="9">
    <location>
        <position position="9"/>
    </location>
    <ligand>
        <name>substrate</name>
    </ligand>
</feature>
<dbReference type="PANTHER" id="PTHR21342">
    <property type="entry name" value="PHOSPHOPANTETHEINE ADENYLYLTRANSFERASE"/>
    <property type="match status" value="1"/>
</dbReference>
<evidence type="ECO:0000256" key="7">
    <source>
        <dbReference type="ARBA" id="ARBA00022993"/>
    </source>
</evidence>
<comment type="similarity">
    <text evidence="9">Belongs to the bacterial CoaD family.</text>
</comment>
<dbReference type="InterPro" id="IPR001980">
    <property type="entry name" value="PPAT"/>
</dbReference>
<dbReference type="InterPro" id="IPR004821">
    <property type="entry name" value="Cyt_trans-like"/>
</dbReference>
<reference evidence="12 13" key="1">
    <citation type="journal article" date="2019" name="Syst. Appl. Microbiol.">
        <title>Oenococcus sicerae sp. nov., isolated from French cider.</title>
        <authorList>
            <person name="Cousin F.J."/>
            <person name="Le Guellec R."/>
            <person name="Chagnot C."/>
            <person name="Goux D."/>
            <person name="Dalmasso M."/>
            <person name="Laplace J.M."/>
            <person name="Cretenet M."/>
        </authorList>
    </citation>
    <scope>NUCLEOTIDE SEQUENCE [LARGE SCALE GENOMIC DNA]</scope>
    <source>
        <strain evidence="12 13">UCMA 15228</strain>
    </source>
</reference>
<feature type="binding site" evidence="9">
    <location>
        <begin position="88"/>
        <end position="90"/>
    </location>
    <ligand>
        <name>ATP</name>
        <dbReference type="ChEBI" id="CHEBI:30616"/>
    </ligand>
</feature>
<dbReference type="Proteomes" id="UP000286907">
    <property type="component" value="Chromosome"/>
</dbReference>